<dbReference type="InterPro" id="IPR023186">
    <property type="entry name" value="IUNH"/>
</dbReference>
<evidence type="ECO:0000313" key="5">
    <source>
        <dbReference type="Proteomes" id="UP000184389"/>
    </source>
</evidence>
<proteinExistence type="predicted"/>
<sequence length="315" mass="34573">MRNILIDCDPGHDDAIAILLALGNKEKLNIKGITTVAGNQTVDKVTNNALKILEFIGEDIPVAVGATKPVFNSLFTGAESHGSSGMDGPELMEPKIKPIDKNAIEFMREVVSSSDEPVTLVALGPLTNIGLFLLTYPELKEKIEMISLMGGAYEGGNVTSCAEFNIYVDPEAAKMVFNSGVPIVMSGLDIAREIQIFDYEIEKLKDEGKVSNLVRELLEFYSIASKRFGFEGSPLYDVSSVAYLLNPEIFTLKHCKVDVETKGELTRGMTVVDIKAKEEEKNAYVMFDANREVFSNMIFESLKVLDKRVGKGDIS</sequence>
<dbReference type="Proteomes" id="UP000184389">
    <property type="component" value="Unassembled WGS sequence"/>
</dbReference>
<dbReference type="RefSeq" id="WP_072743473.1">
    <property type="nucleotide sequence ID" value="NZ_FQXR01000004.1"/>
</dbReference>
<organism evidence="4 5">
    <name type="scientific">Sporanaerobacter acetigenes DSM 13106</name>
    <dbReference type="NCBI Taxonomy" id="1123281"/>
    <lineage>
        <taxon>Bacteria</taxon>
        <taxon>Bacillati</taxon>
        <taxon>Bacillota</taxon>
        <taxon>Tissierellia</taxon>
        <taxon>Tissierellales</taxon>
        <taxon>Sporanaerobacteraceae</taxon>
        <taxon>Sporanaerobacter</taxon>
    </lineage>
</organism>
<dbReference type="OrthoDB" id="9797882at2"/>
<dbReference type="STRING" id="1123281.SAMN02745180_00844"/>
<dbReference type="InterPro" id="IPR036452">
    <property type="entry name" value="Ribo_hydro-like"/>
</dbReference>
<dbReference type="GO" id="GO:0045437">
    <property type="term" value="F:uridine nucleosidase activity"/>
    <property type="evidence" value="ECO:0007669"/>
    <property type="project" value="UniProtKB-ARBA"/>
</dbReference>
<evidence type="ECO:0000256" key="2">
    <source>
        <dbReference type="ARBA" id="ARBA00023295"/>
    </source>
</evidence>
<dbReference type="GO" id="GO:0006152">
    <property type="term" value="P:purine nucleoside catabolic process"/>
    <property type="evidence" value="ECO:0007669"/>
    <property type="project" value="TreeGrafter"/>
</dbReference>
<accession>A0A1M5VCE9</accession>
<dbReference type="PROSITE" id="PS01247">
    <property type="entry name" value="IUNH"/>
    <property type="match status" value="1"/>
</dbReference>
<dbReference type="CDD" id="cd02651">
    <property type="entry name" value="nuc_hydro_IU_UC_XIUA"/>
    <property type="match status" value="1"/>
</dbReference>
<dbReference type="Gene3D" id="3.90.245.10">
    <property type="entry name" value="Ribonucleoside hydrolase-like"/>
    <property type="match status" value="1"/>
</dbReference>
<keyword evidence="1 4" id="KW-0378">Hydrolase</keyword>
<protein>
    <submittedName>
        <fullName evidence="4">Pyrimidine-specific ribonucleoside hydrolase</fullName>
    </submittedName>
</protein>
<feature type="domain" description="Inosine/uridine-preferring nucleoside hydrolase" evidence="3">
    <location>
        <begin position="4"/>
        <end position="295"/>
    </location>
</feature>
<dbReference type="InterPro" id="IPR015910">
    <property type="entry name" value="I/U_nuclsd_hydro_CS"/>
</dbReference>
<dbReference type="SUPFAM" id="SSF53590">
    <property type="entry name" value="Nucleoside hydrolase"/>
    <property type="match status" value="1"/>
</dbReference>
<name>A0A1M5VCE9_9FIRM</name>
<dbReference type="GO" id="GO:0008477">
    <property type="term" value="F:purine nucleosidase activity"/>
    <property type="evidence" value="ECO:0007669"/>
    <property type="project" value="TreeGrafter"/>
</dbReference>
<dbReference type="AlphaFoldDB" id="A0A1M5VCE9"/>
<evidence type="ECO:0000256" key="1">
    <source>
        <dbReference type="ARBA" id="ARBA00022801"/>
    </source>
</evidence>
<reference evidence="4 5" key="1">
    <citation type="submission" date="2016-11" db="EMBL/GenBank/DDBJ databases">
        <authorList>
            <person name="Jaros S."/>
            <person name="Januszkiewicz K."/>
            <person name="Wedrychowicz H."/>
        </authorList>
    </citation>
    <scope>NUCLEOTIDE SEQUENCE [LARGE SCALE GENOMIC DNA]</scope>
    <source>
        <strain evidence="4 5">DSM 13106</strain>
    </source>
</reference>
<dbReference type="InterPro" id="IPR001910">
    <property type="entry name" value="Inosine/uridine_hydrolase_dom"/>
</dbReference>
<dbReference type="EMBL" id="FQXR01000004">
    <property type="protein sequence ID" value="SHH72828.1"/>
    <property type="molecule type" value="Genomic_DNA"/>
</dbReference>
<evidence type="ECO:0000313" key="4">
    <source>
        <dbReference type="EMBL" id="SHH72828.1"/>
    </source>
</evidence>
<gene>
    <name evidence="4" type="ORF">SAMN02745180_00844</name>
</gene>
<keyword evidence="2" id="KW-0326">Glycosidase</keyword>
<dbReference type="PANTHER" id="PTHR12304">
    <property type="entry name" value="INOSINE-URIDINE PREFERRING NUCLEOSIDE HYDROLASE"/>
    <property type="match status" value="1"/>
</dbReference>
<evidence type="ECO:0000259" key="3">
    <source>
        <dbReference type="Pfam" id="PF01156"/>
    </source>
</evidence>
<dbReference type="PANTHER" id="PTHR12304:SF4">
    <property type="entry name" value="URIDINE NUCLEOSIDASE"/>
    <property type="match status" value="1"/>
</dbReference>
<dbReference type="Pfam" id="PF01156">
    <property type="entry name" value="IU_nuc_hydro"/>
    <property type="match status" value="1"/>
</dbReference>
<dbReference type="GO" id="GO:0005829">
    <property type="term" value="C:cytosol"/>
    <property type="evidence" value="ECO:0007669"/>
    <property type="project" value="TreeGrafter"/>
</dbReference>
<keyword evidence="5" id="KW-1185">Reference proteome</keyword>